<dbReference type="AlphaFoldDB" id="A0A2P5DQK7"/>
<evidence type="ECO:0000256" key="1">
    <source>
        <dbReference type="SAM" id="MobiDB-lite"/>
    </source>
</evidence>
<evidence type="ECO:0000313" key="2">
    <source>
        <dbReference type="EMBL" id="PON75567.1"/>
    </source>
</evidence>
<gene>
    <name evidence="2" type="ORF">PanWU01x14_041920</name>
</gene>
<dbReference type="EMBL" id="JXTB01000023">
    <property type="protein sequence ID" value="PON75567.1"/>
    <property type="molecule type" value="Genomic_DNA"/>
</dbReference>
<protein>
    <submittedName>
        <fullName evidence="2">Uncharacterized protein</fullName>
    </submittedName>
</protein>
<organism evidence="2 3">
    <name type="scientific">Parasponia andersonii</name>
    <name type="common">Sponia andersonii</name>
    <dbReference type="NCBI Taxonomy" id="3476"/>
    <lineage>
        <taxon>Eukaryota</taxon>
        <taxon>Viridiplantae</taxon>
        <taxon>Streptophyta</taxon>
        <taxon>Embryophyta</taxon>
        <taxon>Tracheophyta</taxon>
        <taxon>Spermatophyta</taxon>
        <taxon>Magnoliopsida</taxon>
        <taxon>eudicotyledons</taxon>
        <taxon>Gunneridae</taxon>
        <taxon>Pentapetalae</taxon>
        <taxon>rosids</taxon>
        <taxon>fabids</taxon>
        <taxon>Rosales</taxon>
        <taxon>Cannabaceae</taxon>
        <taxon>Parasponia</taxon>
    </lineage>
</organism>
<dbReference type="Proteomes" id="UP000237105">
    <property type="component" value="Unassembled WGS sequence"/>
</dbReference>
<sequence>MTFLVQFGHCLLEMLIKTGQYYCPPLPHHQLHPYQPQNASQAHPLPISSSSTTTSSVASDLKPKRIGTPSTPLAASSLPLGSKH</sequence>
<proteinExistence type="predicted"/>
<feature type="region of interest" description="Disordered" evidence="1">
    <location>
        <begin position="32"/>
        <end position="84"/>
    </location>
</feature>
<accession>A0A2P5DQK7</accession>
<reference evidence="3" key="1">
    <citation type="submission" date="2016-06" db="EMBL/GenBank/DDBJ databases">
        <title>Parallel loss of symbiosis genes in relatives of nitrogen-fixing non-legume Parasponia.</title>
        <authorList>
            <person name="Van Velzen R."/>
            <person name="Holmer R."/>
            <person name="Bu F."/>
            <person name="Rutten L."/>
            <person name="Van Zeijl A."/>
            <person name="Liu W."/>
            <person name="Santuari L."/>
            <person name="Cao Q."/>
            <person name="Sharma T."/>
            <person name="Shen D."/>
            <person name="Roswanjaya Y."/>
            <person name="Wardhani T."/>
            <person name="Kalhor M.S."/>
            <person name="Jansen J."/>
            <person name="Van den Hoogen J."/>
            <person name="Gungor B."/>
            <person name="Hartog M."/>
            <person name="Hontelez J."/>
            <person name="Verver J."/>
            <person name="Yang W.-C."/>
            <person name="Schijlen E."/>
            <person name="Repin R."/>
            <person name="Schilthuizen M."/>
            <person name="Schranz E."/>
            <person name="Heidstra R."/>
            <person name="Miyata K."/>
            <person name="Fedorova E."/>
            <person name="Kohlen W."/>
            <person name="Bisseling T."/>
            <person name="Smit S."/>
            <person name="Geurts R."/>
        </authorList>
    </citation>
    <scope>NUCLEOTIDE SEQUENCE [LARGE SCALE GENOMIC DNA]</scope>
    <source>
        <strain evidence="3">cv. WU1-14</strain>
    </source>
</reference>
<evidence type="ECO:0000313" key="3">
    <source>
        <dbReference type="Proteomes" id="UP000237105"/>
    </source>
</evidence>
<comment type="caution">
    <text evidence="2">The sequence shown here is derived from an EMBL/GenBank/DDBJ whole genome shotgun (WGS) entry which is preliminary data.</text>
</comment>
<keyword evidence="3" id="KW-1185">Reference proteome</keyword>
<name>A0A2P5DQK7_PARAD</name>